<feature type="transmembrane region" description="Helical" evidence="1">
    <location>
        <begin position="322"/>
        <end position="339"/>
    </location>
</feature>
<keyword evidence="3" id="KW-1185">Reference proteome</keyword>
<dbReference type="RefSeq" id="WP_106166979.1">
    <property type="nucleotide sequence ID" value="NZ_RSCK01000007.1"/>
</dbReference>
<name>A0AB37UQ99_9CYAN</name>
<accession>A0AB37UQ99</accession>
<feature type="transmembrane region" description="Helical" evidence="1">
    <location>
        <begin position="351"/>
        <end position="369"/>
    </location>
</feature>
<feature type="transmembrane region" description="Helical" evidence="1">
    <location>
        <begin position="257"/>
        <end position="275"/>
    </location>
</feature>
<reference evidence="2 3" key="1">
    <citation type="journal article" date="2019" name="Genome Biol. Evol.">
        <title>Day and night: Metabolic profiles and evolutionary relationships of six axenic non-marine cyanobacteria.</title>
        <authorList>
            <person name="Will S.E."/>
            <person name="Henke P."/>
            <person name="Boedeker C."/>
            <person name="Huang S."/>
            <person name="Brinkmann H."/>
            <person name="Rohde M."/>
            <person name="Jarek M."/>
            <person name="Friedl T."/>
            <person name="Seufert S."/>
            <person name="Schumacher M."/>
            <person name="Overmann J."/>
            <person name="Neumann-Schaal M."/>
            <person name="Petersen J."/>
        </authorList>
    </citation>
    <scope>NUCLEOTIDE SEQUENCE [LARGE SCALE GENOMIC DNA]</scope>
    <source>
        <strain evidence="2 3">SAG 39.79</strain>
    </source>
</reference>
<evidence type="ECO:0000313" key="2">
    <source>
        <dbReference type="EMBL" id="RUT13362.1"/>
    </source>
</evidence>
<dbReference type="AlphaFoldDB" id="A0AB37UQ99"/>
<comment type="caution">
    <text evidence="2">The sequence shown here is derived from an EMBL/GenBank/DDBJ whole genome shotgun (WGS) entry which is preliminary data.</text>
</comment>
<keyword evidence="1" id="KW-0472">Membrane</keyword>
<dbReference type="Proteomes" id="UP000282574">
    <property type="component" value="Unassembled WGS sequence"/>
</dbReference>
<feature type="transmembrane region" description="Helical" evidence="1">
    <location>
        <begin position="173"/>
        <end position="203"/>
    </location>
</feature>
<keyword evidence="1" id="KW-0812">Transmembrane</keyword>
<sequence>MDVLLKANKRLNRSILGLRKQISWLNFAFQEDTAWINVLVIVFLVLGLIGILNHEMWRDELQAWMIARDSSSLIDLYNNLRYEGHPILWYIFLYAITKFTDNPLAMQLFHLLIASGTIYVFAKFSPFTKLQKILFTFGYFPFYEYHLISRNYSLGVLLIFLFCHFFTQQQRNYLLLSVILAFLANTNVYSLIIAISLAITIVFEKFCTKSSATKRLNFTNIAILTCGIAIAIVQIIPPTDAKFQGIAKQDLTPINHINYLLFTILPSVWKSYIPIPNFLNYNFWNTNAFINDSSSKLILLCICLLSLLLLLSAIALFNQKPVVLFAYTFGTCLLIWFAYEKFFGSLRHHGHLFILFIACIWISTFYPESNRPVISFIKGAAKFLSDRKNQYVNFLLCIHLLTRIYAYSMDLIYPFSASKEVAKFITDSQLQNNLIIGSQDNEVSPIAALLKQPIYYFESSRYGSFINWNQRKNLDFQAVAPTKLNRLVQQDNRKSLLILSHKLNQEIPGLHLTEIYNSSQSITPGETYYLYQVESKTGV</sequence>
<feature type="transmembrane region" description="Helical" evidence="1">
    <location>
        <begin position="34"/>
        <end position="52"/>
    </location>
</feature>
<organism evidence="2 3">
    <name type="scientific">Chroococcidiopsis cubana SAG 39.79</name>
    <dbReference type="NCBI Taxonomy" id="388085"/>
    <lineage>
        <taxon>Bacteria</taxon>
        <taxon>Bacillati</taxon>
        <taxon>Cyanobacteriota</taxon>
        <taxon>Cyanophyceae</taxon>
        <taxon>Chroococcidiopsidales</taxon>
        <taxon>Chroococcidiopsidaceae</taxon>
        <taxon>Chroococcidiopsis</taxon>
    </lineage>
</organism>
<evidence type="ECO:0008006" key="4">
    <source>
        <dbReference type="Google" id="ProtNLM"/>
    </source>
</evidence>
<evidence type="ECO:0000313" key="3">
    <source>
        <dbReference type="Proteomes" id="UP000282574"/>
    </source>
</evidence>
<feature type="transmembrane region" description="Helical" evidence="1">
    <location>
        <begin position="295"/>
        <end position="317"/>
    </location>
</feature>
<keyword evidence="1" id="KW-1133">Transmembrane helix</keyword>
<feature type="transmembrane region" description="Helical" evidence="1">
    <location>
        <begin position="108"/>
        <end position="127"/>
    </location>
</feature>
<proteinExistence type="predicted"/>
<dbReference type="EMBL" id="RSCK01000007">
    <property type="protein sequence ID" value="RUT13362.1"/>
    <property type="molecule type" value="Genomic_DNA"/>
</dbReference>
<feature type="transmembrane region" description="Helical" evidence="1">
    <location>
        <begin position="215"/>
        <end position="236"/>
    </location>
</feature>
<protein>
    <recommendedName>
        <fullName evidence="4">Glycosyltransferase RgtA/B/C/D-like domain-containing protein</fullName>
    </recommendedName>
</protein>
<evidence type="ECO:0000256" key="1">
    <source>
        <dbReference type="SAM" id="Phobius"/>
    </source>
</evidence>
<gene>
    <name evidence="2" type="ORF">DSM107010_13170</name>
</gene>
<feature type="transmembrane region" description="Helical" evidence="1">
    <location>
        <begin position="147"/>
        <end position="166"/>
    </location>
</feature>